<evidence type="ECO:0000256" key="6">
    <source>
        <dbReference type="PROSITE-ProRule" id="PRU00221"/>
    </source>
</evidence>
<dbReference type="GO" id="GO:0051301">
    <property type="term" value="P:cell division"/>
    <property type="evidence" value="ECO:0007669"/>
    <property type="project" value="UniProtKB-KW"/>
</dbReference>
<dbReference type="Pfam" id="PF00400">
    <property type="entry name" value="WD40"/>
    <property type="match status" value="1"/>
</dbReference>
<dbReference type="RefSeq" id="XP_009042268.1">
    <property type="nucleotide sequence ID" value="XM_009044020.1"/>
</dbReference>
<dbReference type="InterPro" id="IPR033010">
    <property type="entry name" value="Cdc20/Fizzy"/>
</dbReference>
<evidence type="ECO:0000256" key="1">
    <source>
        <dbReference type="ARBA" id="ARBA00022574"/>
    </source>
</evidence>
<dbReference type="SUPFAM" id="SSF50998">
    <property type="entry name" value="Quinoprotein alcohol dehydrogenase-like"/>
    <property type="match status" value="1"/>
</dbReference>
<dbReference type="GO" id="GO:1905786">
    <property type="term" value="P:positive regulation of anaphase-promoting complex-dependent catabolic process"/>
    <property type="evidence" value="ECO:0007669"/>
    <property type="project" value="TreeGrafter"/>
</dbReference>
<keyword evidence="8" id="KW-1185">Reference proteome</keyword>
<evidence type="ECO:0000256" key="5">
    <source>
        <dbReference type="ARBA" id="ARBA00023306"/>
    </source>
</evidence>
<dbReference type="Proteomes" id="UP000002729">
    <property type="component" value="Unassembled WGS sequence"/>
</dbReference>
<accession>F0YPC6</accession>
<protein>
    <submittedName>
        <fullName evidence="7">Uncharacterized protein</fullName>
    </submittedName>
</protein>
<dbReference type="InterPro" id="IPR011047">
    <property type="entry name" value="Quinoprotein_ADH-like_sf"/>
</dbReference>
<dbReference type="SMART" id="SM00320">
    <property type="entry name" value="WD40"/>
    <property type="match status" value="1"/>
</dbReference>
<proteinExistence type="predicted"/>
<dbReference type="KEGG" id="aaf:AURANDRAFT_9551"/>
<reference evidence="7 8" key="1">
    <citation type="journal article" date="2011" name="Proc. Natl. Acad. Sci. U.S.A.">
        <title>Niche of harmful alga Aureococcus anophagefferens revealed through ecogenomics.</title>
        <authorList>
            <person name="Gobler C.J."/>
            <person name="Berry D.L."/>
            <person name="Dyhrman S.T."/>
            <person name="Wilhelm S.W."/>
            <person name="Salamov A."/>
            <person name="Lobanov A.V."/>
            <person name="Zhang Y."/>
            <person name="Collier J.L."/>
            <person name="Wurch L.L."/>
            <person name="Kustka A.B."/>
            <person name="Dill B.D."/>
            <person name="Shah M."/>
            <person name="VerBerkmoes N.C."/>
            <person name="Kuo A."/>
            <person name="Terry A."/>
            <person name="Pangilinan J."/>
            <person name="Lindquist E.A."/>
            <person name="Lucas S."/>
            <person name="Paulsen I.T."/>
            <person name="Hattenrath-Lehmann T.K."/>
            <person name="Talmage S.C."/>
            <person name="Walker E.A."/>
            <person name="Koch F."/>
            <person name="Burson A.M."/>
            <person name="Marcoval M.A."/>
            <person name="Tang Y.Z."/>
            <person name="Lecleir G.R."/>
            <person name="Coyne K.J."/>
            <person name="Berg G.M."/>
            <person name="Bertrand E.M."/>
            <person name="Saito M.A."/>
            <person name="Gladyshev V.N."/>
            <person name="Grigoriev I.V."/>
        </authorList>
    </citation>
    <scope>NUCLEOTIDE SEQUENCE [LARGE SCALE GENOMIC DNA]</scope>
    <source>
        <strain evidence="8">CCMP 1984</strain>
    </source>
</reference>
<dbReference type="eggNOG" id="KOG0305">
    <property type="taxonomic scope" value="Eukaryota"/>
</dbReference>
<sequence length="78" mass="8756">VDTGSQVCALLWSRHHKEIVSSHGFSQNQLCLWRYPSMTKLCELTGHTARVLHLAQSPDGETVVSAAADETLRFWSIF</sequence>
<dbReference type="GeneID" id="20229428"/>
<feature type="non-terminal residue" evidence="7">
    <location>
        <position position="78"/>
    </location>
</feature>
<dbReference type="EMBL" id="GL833214">
    <property type="protein sequence ID" value="EGB03027.1"/>
    <property type="molecule type" value="Genomic_DNA"/>
</dbReference>
<dbReference type="GO" id="GO:1990757">
    <property type="term" value="F:ubiquitin ligase activator activity"/>
    <property type="evidence" value="ECO:0007669"/>
    <property type="project" value="TreeGrafter"/>
</dbReference>
<evidence type="ECO:0000256" key="4">
    <source>
        <dbReference type="ARBA" id="ARBA00022776"/>
    </source>
</evidence>
<dbReference type="PROSITE" id="PS50082">
    <property type="entry name" value="WD_REPEATS_2"/>
    <property type="match status" value="1"/>
</dbReference>
<name>F0YPC6_AURAN</name>
<keyword evidence="3" id="KW-0677">Repeat</keyword>
<dbReference type="GO" id="GO:0005680">
    <property type="term" value="C:anaphase-promoting complex"/>
    <property type="evidence" value="ECO:0007669"/>
    <property type="project" value="TreeGrafter"/>
</dbReference>
<dbReference type="AlphaFoldDB" id="F0YPC6"/>
<keyword evidence="4" id="KW-0498">Mitosis</keyword>
<dbReference type="InParanoid" id="F0YPC6"/>
<gene>
    <name evidence="7" type="ORF">AURANDRAFT_9551</name>
</gene>
<feature type="non-terminal residue" evidence="7">
    <location>
        <position position="1"/>
    </location>
</feature>
<organism evidence="8">
    <name type="scientific">Aureococcus anophagefferens</name>
    <name type="common">Harmful bloom alga</name>
    <dbReference type="NCBI Taxonomy" id="44056"/>
    <lineage>
        <taxon>Eukaryota</taxon>
        <taxon>Sar</taxon>
        <taxon>Stramenopiles</taxon>
        <taxon>Ochrophyta</taxon>
        <taxon>Pelagophyceae</taxon>
        <taxon>Pelagomonadales</taxon>
        <taxon>Pelagomonadaceae</taxon>
        <taxon>Aureococcus</taxon>
    </lineage>
</organism>
<dbReference type="InterPro" id="IPR001680">
    <property type="entry name" value="WD40_rpt"/>
</dbReference>
<feature type="repeat" description="WD" evidence="6">
    <location>
        <begin position="44"/>
        <end position="78"/>
    </location>
</feature>
<dbReference type="GO" id="GO:0031145">
    <property type="term" value="P:anaphase-promoting complex-dependent catabolic process"/>
    <property type="evidence" value="ECO:0007669"/>
    <property type="project" value="TreeGrafter"/>
</dbReference>
<dbReference type="PANTHER" id="PTHR19918:SF8">
    <property type="entry name" value="FI02843P"/>
    <property type="match status" value="1"/>
</dbReference>
<dbReference type="PROSITE" id="PS50294">
    <property type="entry name" value="WD_REPEATS_REGION"/>
    <property type="match status" value="1"/>
</dbReference>
<keyword evidence="2" id="KW-0132">Cell division</keyword>
<dbReference type="PANTHER" id="PTHR19918">
    <property type="entry name" value="CELL DIVISION CYCLE 20 CDC20 FIZZY -RELATED"/>
    <property type="match status" value="1"/>
</dbReference>
<dbReference type="OrthoDB" id="10263272at2759"/>
<evidence type="ECO:0000256" key="2">
    <source>
        <dbReference type="ARBA" id="ARBA00022618"/>
    </source>
</evidence>
<evidence type="ECO:0000313" key="8">
    <source>
        <dbReference type="Proteomes" id="UP000002729"/>
    </source>
</evidence>
<dbReference type="InterPro" id="IPR015943">
    <property type="entry name" value="WD40/YVTN_repeat-like_dom_sf"/>
</dbReference>
<dbReference type="Gene3D" id="2.130.10.10">
    <property type="entry name" value="YVTN repeat-like/Quinoprotein amine dehydrogenase"/>
    <property type="match status" value="1"/>
</dbReference>
<keyword evidence="5" id="KW-0131">Cell cycle</keyword>
<keyword evidence="1 6" id="KW-0853">WD repeat</keyword>
<evidence type="ECO:0000256" key="3">
    <source>
        <dbReference type="ARBA" id="ARBA00022737"/>
    </source>
</evidence>
<evidence type="ECO:0000313" key="7">
    <source>
        <dbReference type="EMBL" id="EGB03027.1"/>
    </source>
</evidence>
<dbReference type="GO" id="GO:0010997">
    <property type="term" value="F:anaphase-promoting complex binding"/>
    <property type="evidence" value="ECO:0007669"/>
    <property type="project" value="InterPro"/>
</dbReference>